<sequence length="275" mass="30754">MSDEIPSDYATNYEQFRDILSSFLIERIAAPFSKPKPKPKRRSKKASQTTPSPTTGPDTTNIADTDPSADDLADFTSYIATATFLTLPVDLQSLTHHTWTSTSETPSLQSLYPLPLTPELTTPLLQTLDPSIPDSLTTYGITAPPLDPSNLPSPAEFFAPVLTAYITTATAPPPPPKSTKADAAGCEICGRDWINLTYHHLIPRMVHDKVVKRGWHREDELQNVAWLCGACHRFVHRFRGHEELAREYFTVERLLGAEEVRRFAGWVGRVRWKAK</sequence>
<evidence type="ECO:0000313" key="3">
    <source>
        <dbReference type="EMBL" id="KAK4042980.1"/>
    </source>
</evidence>
<dbReference type="GO" id="GO:0003676">
    <property type="term" value="F:nucleic acid binding"/>
    <property type="evidence" value="ECO:0007669"/>
    <property type="project" value="InterPro"/>
</dbReference>
<dbReference type="AlphaFoldDB" id="A0AAN6SUR2"/>
<feature type="compositionally biased region" description="Low complexity" evidence="1">
    <location>
        <begin position="49"/>
        <end position="60"/>
    </location>
</feature>
<dbReference type="CDD" id="cd00085">
    <property type="entry name" value="HNHc"/>
    <property type="match status" value="1"/>
</dbReference>
<dbReference type="InterPro" id="IPR003615">
    <property type="entry name" value="HNH_nuc"/>
</dbReference>
<keyword evidence="4" id="KW-1185">Reference proteome</keyword>
<gene>
    <name evidence="3" type="ORF">C8A01DRAFT_44049</name>
</gene>
<evidence type="ECO:0000313" key="4">
    <source>
        <dbReference type="Proteomes" id="UP001303115"/>
    </source>
</evidence>
<dbReference type="InterPro" id="IPR002711">
    <property type="entry name" value="HNH"/>
</dbReference>
<dbReference type="EMBL" id="MU854333">
    <property type="protein sequence ID" value="KAK4042980.1"/>
    <property type="molecule type" value="Genomic_DNA"/>
</dbReference>
<organism evidence="3 4">
    <name type="scientific">Parachaetomium inaequale</name>
    <dbReference type="NCBI Taxonomy" id="2588326"/>
    <lineage>
        <taxon>Eukaryota</taxon>
        <taxon>Fungi</taxon>
        <taxon>Dikarya</taxon>
        <taxon>Ascomycota</taxon>
        <taxon>Pezizomycotina</taxon>
        <taxon>Sordariomycetes</taxon>
        <taxon>Sordariomycetidae</taxon>
        <taxon>Sordariales</taxon>
        <taxon>Chaetomiaceae</taxon>
        <taxon>Parachaetomium</taxon>
    </lineage>
</organism>
<feature type="region of interest" description="Disordered" evidence="1">
    <location>
        <begin position="31"/>
        <end position="67"/>
    </location>
</feature>
<reference evidence="4" key="1">
    <citation type="journal article" date="2023" name="Mol. Phylogenet. Evol.">
        <title>Genome-scale phylogeny and comparative genomics of the fungal order Sordariales.</title>
        <authorList>
            <person name="Hensen N."/>
            <person name="Bonometti L."/>
            <person name="Westerberg I."/>
            <person name="Brannstrom I.O."/>
            <person name="Guillou S."/>
            <person name="Cros-Aarteil S."/>
            <person name="Calhoun S."/>
            <person name="Haridas S."/>
            <person name="Kuo A."/>
            <person name="Mondo S."/>
            <person name="Pangilinan J."/>
            <person name="Riley R."/>
            <person name="LaButti K."/>
            <person name="Andreopoulos B."/>
            <person name="Lipzen A."/>
            <person name="Chen C."/>
            <person name="Yan M."/>
            <person name="Daum C."/>
            <person name="Ng V."/>
            <person name="Clum A."/>
            <person name="Steindorff A."/>
            <person name="Ohm R.A."/>
            <person name="Martin F."/>
            <person name="Silar P."/>
            <person name="Natvig D.O."/>
            <person name="Lalanne C."/>
            <person name="Gautier V."/>
            <person name="Ament-Velasquez S.L."/>
            <person name="Kruys A."/>
            <person name="Hutchinson M.I."/>
            <person name="Powell A.J."/>
            <person name="Barry K."/>
            <person name="Miller A.N."/>
            <person name="Grigoriev I.V."/>
            <person name="Debuchy R."/>
            <person name="Gladieux P."/>
            <person name="Hiltunen Thoren M."/>
            <person name="Johannesson H."/>
        </authorList>
    </citation>
    <scope>NUCLEOTIDE SEQUENCE [LARGE SCALE GENOMIC DNA]</scope>
    <source>
        <strain evidence="4">CBS 284.82</strain>
    </source>
</reference>
<accession>A0AAN6SUR2</accession>
<protein>
    <recommendedName>
        <fullName evidence="2">HNH domain-containing protein</fullName>
    </recommendedName>
</protein>
<comment type="caution">
    <text evidence="3">The sequence shown here is derived from an EMBL/GenBank/DDBJ whole genome shotgun (WGS) entry which is preliminary data.</text>
</comment>
<dbReference type="PANTHER" id="PTHR37827:SF1">
    <property type="entry name" value="HNH DOMAIN-CONTAINING PROTEIN"/>
    <property type="match status" value="1"/>
</dbReference>
<dbReference type="GO" id="GO:0008270">
    <property type="term" value="F:zinc ion binding"/>
    <property type="evidence" value="ECO:0007669"/>
    <property type="project" value="InterPro"/>
</dbReference>
<evidence type="ECO:0000259" key="2">
    <source>
        <dbReference type="Pfam" id="PF01844"/>
    </source>
</evidence>
<feature type="domain" description="HNH" evidence="2">
    <location>
        <begin position="186"/>
        <end position="236"/>
    </location>
</feature>
<proteinExistence type="predicted"/>
<dbReference type="Proteomes" id="UP001303115">
    <property type="component" value="Unassembled WGS sequence"/>
</dbReference>
<dbReference type="Pfam" id="PF01844">
    <property type="entry name" value="HNH"/>
    <property type="match status" value="1"/>
</dbReference>
<dbReference type="PANTHER" id="PTHR37827">
    <property type="entry name" value="TUDOR DOMAIN-CONTAINING PROTEIN"/>
    <property type="match status" value="1"/>
</dbReference>
<name>A0AAN6SUR2_9PEZI</name>
<evidence type="ECO:0000256" key="1">
    <source>
        <dbReference type="SAM" id="MobiDB-lite"/>
    </source>
</evidence>
<dbReference type="GO" id="GO:0004519">
    <property type="term" value="F:endonuclease activity"/>
    <property type="evidence" value="ECO:0007669"/>
    <property type="project" value="InterPro"/>
</dbReference>
<feature type="compositionally biased region" description="Basic residues" evidence="1">
    <location>
        <begin position="35"/>
        <end position="45"/>
    </location>
</feature>